<feature type="domain" description="RING-type" evidence="2">
    <location>
        <begin position="182"/>
        <end position="227"/>
    </location>
</feature>
<name>B6D675_9ABAC</name>
<proteinExistence type="predicted"/>
<dbReference type="Pfam" id="PF05290">
    <property type="entry name" value="Baculo_IE-1"/>
    <property type="match status" value="1"/>
</dbReference>
<organism evidence="3 4">
    <name type="scientific">Agrotis ipsilon multiple nucleopolyhedrovirus</name>
    <dbReference type="NCBI Taxonomy" id="208013"/>
    <lineage>
        <taxon>Viruses</taxon>
        <taxon>Viruses incertae sedis</taxon>
        <taxon>Naldaviricetes</taxon>
        <taxon>Lefavirales</taxon>
        <taxon>Baculoviridae</taxon>
        <taxon>Alphabaculovirus</taxon>
        <taxon>Alphabaculovirus agipsilonis</taxon>
    </lineage>
</organism>
<dbReference type="InterPro" id="IPR007954">
    <property type="entry name" value="Baculo_IE-1"/>
</dbReference>
<dbReference type="SUPFAM" id="SSF57850">
    <property type="entry name" value="RING/U-box"/>
    <property type="match status" value="1"/>
</dbReference>
<dbReference type="KEGG" id="vg:6965929"/>
<keyword evidence="1" id="KW-0862">Zinc</keyword>
<dbReference type="GO" id="GO:0008270">
    <property type="term" value="F:zinc ion binding"/>
    <property type="evidence" value="ECO:0007669"/>
    <property type="project" value="UniProtKB-KW"/>
</dbReference>
<accession>B6D675</accession>
<keyword evidence="4" id="KW-1185">Reference proteome</keyword>
<evidence type="ECO:0000313" key="4">
    <source>
        <dbReference type="Proteomes" id="UP000204251"/>
    </source>
</evidence>
<dbReference type="PROSITE" id="PS50089">
    <property type="entry name" value="ZF_RING_2"/>
    <property type="match status" value="1"/>
</dbReference>
<dbReference type="Proteomes" id="UP000204251">
    <property type="component" value="Segment"/>
</dbReference>
<evidence type="ECO:0000313" key="3">
    <source>
        <dbReference type="EMBL" id="ACI28862.1"/>
    </source>
</evidence>
<dbReference type="RefSeq" id="YP_002268191.1">
    <property type="nucleotide sequence ID" value="NC_011345.1"/>
</dbReference>
<evidence type="ECO:0000256" key="1">
    <source>
        <dbReference type="PROSITE-ProRule" id="PRU00175"/>
    </source>
</evidence>
<keyword evidence="1" id="KW-0863">Zinc-finger</keyword>
<dbReference type="OrthoDB" id="14620at10239"/>
<keyword evidence="1" id="KW-0479">Metal-binding</keyword>
<dbReference type="InterPro" id="IPR001841">
    <property type="entry name" value="Znf_RING"/>
</dbReference>
<dbReference type="EMBL" id="EU839994">
    <property type="protein sequence ID" value="ACI28862.1"/>
    <property type="molecule type" value="Genomic_DNA"/>
</dbReference>
<dbReference type="GeneID" id="6965929"/>
<reference evidence="3 4" key="1">
    <citation type="submission" date="2008-06" db="EMBL/GenBank/DDBJ databases">
        <title>Complete nucleotide sequence analysis of the Agrotis ipsilon multiple nucleopolyhedrovirus.</title>
        <authorList>
            <person name="Harrison R.L."/>
        </authorList>
    </citation>
    <scope>NUCLEOTIDE SEQUENCE [LARGE SCALE GENOMIC DNA]</scope>
    <source>
        <strain evidence="3 4">Illinois</strain>
    </source>
</reference>
<evidence type="ECO:0000259" key="2">
    <source>
        <dbReference type="PROSITE" id="PS50089"/>
    </source>
</evidence>
<sequence length="244" mass="28406">MDDTTTPIKMGNYDIELGTQVFSNFIFANMYSTDLPLDVKAHYNVKLAAFKIVQDMYQHSYNCALDSLLALRETNEDVALPRDKCVHYLIADIKNVIDVLEHLNSQPKFQYNMYVFLPYVKQIRLINDMFVKDFCCSTIVKSNATALNNLCEQGEKYLQVIKLMNERMHLINVFTEPKVYQCNICQETSAEAHFLKPNECCGYSMCNMCYANLWKFCNMYPVCPVCKTSFKSSKRMLDQQQQRE</sequence>
<protein>
    <submittedName>
        <fullName evidence="3">IE0</fullName>
    </submittedName>
</protein>